<protein>
    <submittedName>
        <fullName evidence="2">LytTR family transcriptional regulator</fullName>
    </submittedName>
</protein>
<dbReference type="RefSeq" id="WP_002960125.1">
    <property type="nucleotide sequence ID" value="NZ_CP029490.1"/>
</dbReference>
<dbReference type="Gene3D" id="2.40.50.1020">
    <property type="entry name" value="LytTr DNA-binding domain"/>
    <property type="match status" value="1"/>
</dbReference>
<proteinExistence type="predicted"/>
<dbReference type="SMART" id="SM00850">
    <property type="entry name" value="LytTR"/>
    <property type="match status" value="1"/>
</dbReference>
<dbReference type="InterPro" id="IPR007492">
    <property type="entry name" value="LytTR_DNA-bd_dom"/>
</dbReference>
<evidence type="ECO:0000313" key="2">
    <source>
        <dbReference type="EMBL" id="AWN20388.1"/>
    </source>
</evidence>
<dbReference type="Proteomes" id="UP000245369">
    <property type="component" value="Chromosome"/>
</dbReference>
<feature type="domain" description="HTH LytTR-type" evidence="1">
    <location>
        <begin position="41"/>
        <end position="145"/>
    </location>
</feature>
<dbReference type="GeneID" id="93923502"/>
<name>A0ABN5LH26_9STRE</name>
<dbReference type="PROSITE" id="PS50930">
    <property type="entry name" value="HTH_LYTTR"/>
    <property type="match status" value="1"/>
</dbReference>
<accession>A0ABN5LH26</accession>
<organism evidence="2 3">
    <name type="scientific">Streptococcus sobrinus</name>
    <dbReference type="NCBI Taxonomy" id="1310"/>
    <lineage>
        <taxon>Bacteria</taxon>
        <taxon>Bacillati</taxon>
        <taxon>Bacillota</taxon>
        <taxon>Bacilli</taxon>
        <taxon>Lactobacillales</taxon>
        <taxon>Streptococcaceae</taxon>
        <taxon>Streptococcus</taxon>
    </lineage>
</organism>
<sequence>MKVSIKENPSCQELKVSVTYGQKTDLVERVLNFLETVDKQLPCFQGKKVYQVNVSDIYYIESVDKKAFVYLRQEVYQTDLRLYQLAEELARNGFVQISKSCILNINVLDSIRSIFNSRMEAKLTNGEKLIINRSYLKAVKEALKGEG</sequence>
<dbReference type="Pfam" id="PF04397">
    <property type="entry name" value="LytTR"/>
    <property type="match status" value="1"/>
</dbReference>
<keyword evidence="3" id="KW-1185">Reference proteome</keyword>
<reference evidence="2 3" key="1">
    <citation type="submission" date="2018-05" db="EMBL/GenBank/DDBJ databases">
        <title>Complete genome sequences of Streptococcus sobrinus.</title>
        <authorList>
            <person name="Sales M."/>
            <person name="Jensen P.A."/>
        </authorList>
    </citation>
    <scope>NUCLEOTIDE SEQUENCE [LARGE SCALE GENOMIC DNA]</scope>
    <source>
        <strain evidence="2 3">SL1</strain>
    </source>
</reference>
<dbReference type="InterPro" id="IPR046947">
    <property type="entry name" value="LytR-like"/>
</dbReference>
<evidence type="ECO:0000313" key="3">
    <source>
        <dbReference type="Proteomes" id="UP000245369"/>
    </source>
</evidence>
<dbReference type="EMBL" id="CP029490">
    <property type="protein sequence ID" value="AWN20388.1"/>
    <property type="molecule type" value="Genomic_DNA"/>
</dbReference>
<gene>
    <name evidence="2" type="ORF">DK182_03085</name>
</gene>
<dbReference type="PANTHER" id="PTHR37299">
    <property type="entry name" value="TRANSCRIPTIONAL REGULATOR-RELATED"/>
    <property type="match status" value="1"/>
</dbReference>
<evidence type="ECO:0000259" key="1">
    <source>
        <dbReference type="PROSITE" id="PS50930"/>
    </source>
</evidence>
<dbReference type="PANTHER" id="PTHR37299:SF4">
    <property type="entry name" value="TRANSCRIPTIONAL REGULATOR"/>
    <property type="match status" value="1"/>
</dbReference>